<dbReference type="STRING" id="1855912.LuPra_01511"/>
<dbReference type="EMBL" id="CP015136">
    <property type="protein sequence ID" value="AMY08317.1"/>
    <property type="molecule type" value="Genomic_DNA"/>
</dbReference>
<dbReference type="OrthoDB" id="9153342at2"/>
<keyword evidence="3" id="KW-1185">Reference proteome</keyword>
<dbReference type="Proteomes" id="UP000076079">
    <property type="component" value="Chromosome"/>
</dbReference>
<feature type="chain" id="PRO_5007511393" evidence="1">
    <location>
        <begin position="23"/>
        <end position="167"/>
    </location>
</feature>
<keyword evidence="1" id="KW-0732">Signal</keyword>
<evidence type="ECO:0000313" key="3">
    <source>
        <dbReference type="Proteomes" id="UP000076079"/>
    </source>
</evidence>
<protein>
    <submittedName>
        <fullName evidence="2">Uncharacterized protein</fullName>
    </submittedName>
</protein>
<proteinExistence type="predicted"/>
<accession>A0A143PID6</accession>
<name>A0A143PID6_LUTPR</name>
<dbReference type="KEGG" id="abac:LuPra_01511"/>
<feature type="signal peptide" evidence="1">
    <location>
        <begin position="1"/>
        <end position="22"/>
    </location>
</feature>
<organism evidence="2 3">
    <name type="scientific">Luteitalea pratensis</name>
    <dbReference type="NCBI Taxonomy" id="1855912"/>
    <lineage>
        <taxon>Bacteria</taxon>
        <taxon>Pseudomonadati</taxon>
        <taxon>Acidobacteriota</taxon>
        <taxon>Vicinamibacteria</taxon>
        <taxon>Vicinamibacterales</taxon>
        <taxon>Vicinamibacteraceae</taxon>
        <taxon>Luteitalea</taxon>
    </lineage>
</organism>
<dbReference type="RefSeq" id="WP_110170168.1">
    <property type="nucleotide sequence ID" value="NZ_CP015136.1"/>
</dbReference>
<gene>
    <name evidence="2" type="ORF">LuPra_01511</name>
</gene>
<reference evidence="2 3" key="1">
    <citation type="journal article" date="2016" name="Genome Announc.">
        <title>First Complete Genome Sequence of a Subdivision 6 Acidobacterium Strain.</title>
        <authorList>
            <person name="Huang S."/>
            <person name="Vieira S."/>
            <person name="Bunk B."/>
            <person name="Riedel T."/>
            <person name="Sproer C."/>
            <person name="Overmann J."/>
        </authorList>
    </citation>
    <scope>NUCLEOTIDE SEQUENCE [LARGE SCALE GENOMIC DNA]</scope>
    <source>
        <strain evidence="3">DSM 100886 HEG_-6_39</strain>
    </source>
</reference>
<sequence length="167" mass="18665" precursor="true">MVRRALCACLLLLGFTAPAAIAQSPAASDKDTRQANLRAYVELLRSDIRAQKVAIITELMAFTEAEDKAFWPIYREYDAELGALNDEKLKGIQEFADNYATLTDAMADSLATRALDLETRRTALKQKYHARIKSELSPRIAARFLQIESQILLLIDLQIVAALPIIQ</sequence>
<evidence type="ECO:0000313" key="2">
    <source>
        <dbReference type="EMBL" id="AMY08317.1"/>
    </source>
</evidence>
<evidence type="ECO:0000256" key="1">
    <source>
        <dbReference type="SAM" id="SignalP"/>
    </source>
</evidence>
<dbReference type="AlphaFoldDB" id="A0A143PID6"/>
<reference evidence="3" key="2">
    <citation type="submission" date="2016-04" db="EMBL/GenBank/DDBJ databases">
        <title>First Complete Genome Sequence of a Subdivision 6 Acidobacterium.</title>
        <authorList>
            <person name="Huang S."/>
            <person name="Vieira S."/>
            <person name="Bunk B."/>
            <person name="Riedel T."/>
            <person name="Sproeer C."/>
            <person name="Overmann J."/>
        </authorList>
    </citation>
    <scope>NUCLEOTIDE SEQUENCE [LARGE SCALE GENOMIC DNA]</scope>
    <source>
        <strain evidence="3">DSM 100886 HEG_-6_39</strain>
    </source>
</reference>